<feature type="domain" description="Response regulatory" evidence="3">
    <location>
        <begin position="4"/>
        <end position="122"/>
    </location>
</feature>
<sequence>MSVRVFIVDDNTGFREEIRALLTEQGLEVVGGAGSSTEALRQIAELRPDVALIDIDLSGESGFELARQVSDQPEKAALTRLILISTHDAAEYAELIETSPAIGFLAKTELSAERIRRMLTDLDDRAAEAS</sequence>
<dbReference type="AlphaFoldDB" id="A0A9E6XZ59"/>
<dbReference type="PANTHER" id="PTHR44591">
    <property type="entry name" value="STRESS RESPONSE REGULATOR PROTEIN 1"/>
    <property type="match status" value="1"/>
</dbReference>
<keyword evidence="5" id="KW-1185">Reference proteome</keyword>
<keyword evidence="4" id="KW-0378">Hydrolase</keyword>
<evidence type="ECO:0000313" key="4">
    <source>
        <dbReference type="EMBL" id="UGS37164.1"/>
    </source>
</evidence>
<organism evidence="4 5">
    <name type="scientific">Capillimicrobium parvum</name>
    <dbReference type="NCBI Taxonomy" id="2884022"/>
    <lineage>
        <taxon>Bacteria</taxon>
        <taxon>Bacillati</taxon>
        <taxon>Actinomycetota</taxon>
        <taxon>Thermoleophilia</taxon>
        <taxon>Solirubrobacterales</taxon>
        <taxon>Capillimicrobiaceae</taxon>
        <taxon>Capillimicrobium</taxon>
    </lineage>
</organism>
<dbReference type="PANTHER" id="PTHR44591:SF18">
    <property type="entry name" value="REGULATORY PROTEIN"/>
    <property type="match status" value="1"/>
</dbReference>
<dbReference type="InterPro" id="IPR050595">
    <property type="entry name" value="Bact_response_regulator"/>
</dbReference>
<evidence type="ECO:0000256" key="1">
    <source>
        <dbReference type="ARBA" id="ARBA00022553"/>
    </source>
</evidence>
<protein>
    <submittedName>
        <fullName evidence="4">Protein-glutamate methylesterase/protein-glutamine glutaminase</fullName>
        <ecNumber evidence="4">3.5.1.44</ecNumber>
    </submittedName>
</protein>
<dbReference type="InterPro" id="IPR001789">
    <property type="entry name" value="Sig_transdc_resp-reg_receiver"/>
</dbReference>
<evidence type="ECO:0000259" key="3">
    <source>
        <dbReference type="PROSITE" id="PS50110"/>
    </source>
</evidence>
<dbReference type="PROSITE" id="PS50110">
    <property type="entry name" value="RESPONSE_REGULATORY"/>
    <property type="match status" value="1"/>
</dbReference>
<feature type="modified residue" description="4-aspartylphosphate" evidence="2">
    <location>
        <position position="54"/>
    </location>
</feature>
<dbReference type="EC" id="3.5.1.44" evidence="4"/>
<dbReference type="SMART" id="SM00448">
    <property type="entry name" value="REC"/>
    <property type="match status" value="1"/>
</dbReference>
<dbReference type="Gene3D" id="3.40.50.2300">
    <property type="match status" value="1"/>
</dbReference>
<dbReference type="RefSeq" id="WP_407655848.1">
    <property type="nucleotide sequence ID" value="NZ_CP087164.1"/>
</dbReference>
<dbReference type="KEGG" id="sbae:DSM104329_03579"/>
<dbReference type="Pfam" id="PF00072">
    <property type="entry name" value="Response_reg"/>
    <property type="match status" value="1"/>
</dbReference>
<reference evidence="4" key="1">
    <citation type="journal article" date="2022" name="Int. J. Syst. Evol. Microbiol.">
        <title>Pseudomonas aegrilactucae sp. nov. and Pseudomonas morbosilactucae sp. nov., pathogens causing bacterial rot of lettuce in Japan.</title>
        <authorList>
            <person name="Sawada H."/>
            <person name="Fujikawa T."/>
            <person name="Satou M."/>
        </authorList>
    </citation>
    <scope>NUCLEOTIDE SEQUENCE</scope>
    <source>
        <strain evidence="4">0166_1</strain>
    </source>
</reference>
<gene>
    <name evidence="4" type="primary">cheB_4</name>
    <name evidence="4" type="ORF">DSM104329_03579</name>
</gene>
<dbReference type="InterPro" id="IPR058245">
    <property type="entry name" value="NreC/VraR/RcsB-like_REC"/>
</dbReference>
<dbReference type="EMBL" id="CP087164">
    <property type="protein sequence ID" value="UGS37164.1"/>
    <property type="molecule type" value="Genomic_DNA"/>
</dbReference>
<dbReference type="Proteomes" id="UP001162834">
    <property type="component" value="Chromosome"/>
</dbReference>
<dbReference type="InterPro" id="IPR011006">
    <property type="entry name" value="CheY-like_superfamily"/>
</dbReference>
<proteinExistence type="predicted"/>
<keyword evidence="1 2" id="KW-0597">Phosphoprotein</keyword>
<dbReference type="CDD" id="cd17535">
    <property type="entry name" value="REC_NarL-like"/>
    <property type="match status" value="1"/>
</dbReference>
<dbReference type="GO" id="GO:0000160">
    <property type="term" value="P:phosphorelay signal transduction system"/>
    <property type="evidence" value="ECO:0007669"/>
    <property type="project" value="InterPro"/>
</dbReference>
<evidence type="ECO:0000256" key="2">
    <source>
        <dbReference type="PROSITE-ProRule" id="PRU00169"/>
    </source>
</evidence>
<accession>A0A9E6XZ59</accession>
<evidence type="ECO:0000313" key="5">
    <source>
        <dbReference type="Proteomes" id="UP001162834"/>
    </source>
</evidence>
<dbReference type="GO" id="GO:0050568">
    <property type="term" value="F:protein-glutamine glutaminase activity"/>
    <property type="evidence" value="ECO:0007669"/>
    <property type="project" value="UniProtKB-EC"/>
</dbReference>
<name>A0A9E6XZ59_9ACTN</name>
<dbReference type="SUPFAM" id="SSF52172">
    <property type="entry name" value="CheY-like"/>
    <property type="match status" value="1"/>
</dbReference>